<dbReference type="GO" id="GO:0006508">
    <property type="term" value="P:proteolysis"/>
    <property type="evidence" value="ECO:0007669"/>
    <property type="project" value="UniProtKB-KW"/>
</dbReference>
<comment type="subcellular location">
    <subcellularLocation>
        <location evidence="1">Secreted</location>
    </subcellularLocation>
</comment>
<evidence type="ECO:0000256" key="4">
    <source>
        <dbReference type="ARBA" id="ARBA00022670"/>
    </source>
</evidence>
<comment type="catalytic activity">
    <reaction evidence="10">
        <text>Selective cleavage of 103-Arg-|-Ser-104 and 124-Ile-|-Ile-125 bonds in Limulus clotting factor B to form activated factor B. Cleavage of -Pro-Arg-|-Xaa- bonds in synthetic substrates.</text>
        <dbReference type="EC" id="3.4.21.84"/>
    </reaction>
</comment>
<dbReference type="EC" id="3.4.21.84" evidence="11"/>
<accession>A0A8S1C9X1</accession>
<keyword evidence="4 12" id="KW-0645">Protease</keyword>
<evidence type="ECO:0000256" key="10">
    <source>
        <dbReference type="ARBA" id="ARBA00052079"/>
    </source>
</evidence>
<keyword evidence="3" id="KW-0768">Sushi</keyword>
<feature type="domain" description="Peptidase S1" evidence="14">
    <location>
        <begin position="88"/>
        <end position="320"/>
    </location>
</feature>
<dbReference type="PROSITE" id="PS00134">
    <property type="entry name" value="TRYPSIN_HIS"/>
    <property type="match status" value="1"/>
</dbReference>
<dbReference type="InterPro" id="IPR001314">
    <property type="entry name" value="Peptidase_S1A"/>
</dbReference>
<reference evidence="15 16" key="1">
    <citation type="submission" date="2020-04" db="EMBL/GenBank/DDBJ databases">
        <authorList>
            <person name="Alioto T."/>
            <person name="Alioto T."/>
            <person name="Gomez Garrido J."/>
        </authorList>
    </citation>
    <scope>NUCLEOTIDE SEQUENCE [LARGE SCALE GENOMIC DNA]</scope>
</reference>
<dbReference type="SMART" id="SM00020">
    <property type="entry name" value="Tryp_SPc"/>
    <property type="match status" value="1"/>
</dbReference>
<dbReference type="InterPro" id="IPR033116">
    <property type="entry name" value="TRYPSIN_SER"/>
</dbReference>
<keyword evidence="8 12" id="KW-0720">Serine protease</keyword>
<dbReference type="EMBL" id="CADEPI010000023">
    <property type="protein sequence ID" value="CAB3366147.1"/>
    <property type="molecule type" value="Genomic_DNA"/>
</dbReference>
<protein>
    <recommendedName>
        <fullName evidence="11">limulus clotting factor C</fullName>
        <ecNumber evidence="11">3.4.21.84</ecNumber>
    </recommendedName>
</protein>
<sequence length="325" mass="35572">MTLHFLTAPRKVAMIIFLLLVTFLLESQSSSADDLTPIENNIPPSPKENFNEREFQTNNKFKVDFKPKGNRNQEASAGKVPLNFRDQIVGGSKAKKGQFPWQVLVTIDEKYTCGGSLIDPIWVLTAAHCCYGFNTFMASVGLVNRTINEPSRVDVDVQSVHIHPKYDSDFLTADICLLKLQKALDTSGPFVTTVRLPKISDATISLVKVTGTISGWGKTSDESGSSDVLKYVPRTVIDNKECAKVYGSTTVNGNLLCITNKDKQGTCQGDSGGPFVRTETDNKFTQIGLVSFGSSVSCVTYPSGFTRVSAYIGWISDVTGLKMRN</sequence>
<evidence type="ECO:0000256" key="8">
    <source>
        <dbReference type="ARBA" id="ARBA00022825"/>
    </source>
</evidence>
<proteinExistence type="predicted"/>
<feature type="signal peptide" evidence="13">
    <location>
        <begin position="1"/>
        <end position="32"/>
    </location>
</feature>
<dbReference type="InterPro" id="IPR009003">
    <property type="entry name" value="Peptidase_S1_PA"/>
</dbReference>
<dbReference type="InterPro" id="IPR001254">
    <property type="entry name" value="Trypsin_dom"/>
</dbReference>
<evidence type="ECO:0000256" key="7">
    <source>
        <dbReference type="ARBA" id="ARBA00022820"/>
    </source>
</evidence>
<evidence type="ECO:0000256" key="11">
    <source>
        <dbReference type="ARBA" id="ARBA00066707"/>
    </source>
</evidence>
<dbReference type="GO" id="GO:0004252">
    <property type="term" value="F:serine-type endopeptidase activity"/>
    <property type="evidence" value="ECO:0007669"/>
    <property type="project" value="InterPro"/>
</dbReference>
<evidence type="ECO:0000259" key="14">
    <source>
        <dbReference type="PROSITE" id="PS50240"/>
    </source>
</evidence>
<gene>
    <name evidence="15" type="ORF">CLODIP_2_CD16194</name>
</gene>
<dbReference type="Proteomes" id="UP000494165">
    <property type="component" value="Unassembled WGS sequence"/>
</dbReference>
<dbReference type="InterPro" id="IPR043504">
    <property type="entry name" value="Peptidase_S1_PA_chymotrypsin"/>
</dbReference>
<dbReference type="CDD" id="cd00190">
    <property type="entry name" value="Tryp_SPc"/>
    <property type="match status" value="1"/>
</dbReference>
<evidence type="ECO:0000313" key="15">
    <source>
        <dbReference type="EMBL" id="CAB3366147.1"/>
    </source>
</evidence>
<keyword evidence="9" id="KW-1015">Disulfide bond</keyword>
<evidence type="ECO:0000256" key="13">
    <source>
        <dbReference type="SAM" id="SignalP"/>
    </source>
</evidence>
<dbReference type="InterPro" id="IPR018114">
    <property type="entry name" value="TRYPSIN_HIS"/>
</dbReference>
<feature type="chain" id="PRO_5035943494" description="limulus clotting factor C" evidence="13">
    <location>
        <begin position="33"/>
        <end position="325"/>
    </location>
</feature>
<keyword evidence="2" id="KW-0964">Secreted</keyword>
<dbReference type="PANTHER" id="PTHR24264:SF65">
    <property type="entry name" value="SRCR DOMAIN-CONTAINING PROTEIN"/>
    <property type="match status" value="1"/>
</dbReference>
<dbReference type="GO" id="GO:0042381">
    <property type="term" value="P:hemolymph coagulation"/>
    <property type="evidence" value="ECO:0007669"/>
    <property type="project" value="UniProtKB-KW"/>
</dbReference>
<organism evidence="15 16">
    <name type="scientific">Cloeon dipterum</name>
    <dbReference type="NCBI Taxonomy" id="197152"/>
    <lineage>
        <taxon>Eukaryota</taxon>
        <taxon>Metazoa</taxon>
        <taxon>Ecdysozoa</taxon>
        <taxon>Arthropoda</taxon>
        <taxon>Hexapoda</taxon>
        <taxon>Insecta</taxon>
        <taxon>Pterygota</taxon>
        <taxon>Palaeoptera</taxon>
        <taxon>Ephemeroptera</taxon>
        <taxon>Pisciforma</taxon>
        <taxon>Baetidae</taxon>
        <taxon>Cloeon</taxon>
    </lineage>
</organism>
<dbReference type="Gene3D" id="2.40.10.10">
    <property type="entry name" value="Trypsin-like serine proteases"/>
    <property type="match status" value="1"/>
</dbReference>
<dbReference type="PRINTS" id="PR00722">
    <property type="entry name" value="CHYMOTRYPSIN"/>
</dbReference>
<dbReference type="SUPFAM" id="SSF50494">
    <property type="entry name" value="Trypsin-like serine proteases"/>
    <property type="match status" value="1"/>
</dbReference>
<dbReference type="InterPro" id="IPR050127">
    <property type="entry name" value="Serine_Proteases_S1"/>
</dbReference>
<dbReference type="AlphaFoldDB" id="A0A8S1C9X1"/>
<dbReference type="OrthoDB" id="5565075at2759"/>
<dbReference type="PROSITE" id="PS00135">
    <property type="entry name" value="TRYPSIN_SER"/>
    <property type="match status" value="1"/>
</dbReference>
<name>A0A8S1C9X1_9INSE</name>
<dbReference type="GO" id="GO:0005615">
    <property type="term" value="C:extracellular space"/>
    <property type="evidence" value="ECO:0007669"/>
    <property type="project" value="TreeGrafter"/>
</dbReference>
<keyword evidence="16" id="KW-1185">Reference proteome</keyword>
<comment type="caution">
    <text evidence="15">The sequence shown here is derived from an EMBL/GenBank/DDBJ whole genome shotgun (WGS) entry which is preliminary data.</text>
</comment>
<evidence type="ECO:0000256" key="5">
    <source>
        <dbReference type="ARBA" id="ARBA00022729"/>
    </source>
</evidence>
<evidence type="ECO:0000256" key="3">
    <source>
        <dbReference type="ARBA" id="ARBA00022659"/>
    </source>
</evidence>
<dbReference type="FunFam" id="2.40.10.10:FF:000120">
    <property type="entry name" value="Putative serine protease"/>
    <property type="match status" value="1"/>
</dbReference>
<keyword evidence="6 12" id="KW-0378">Hydrolase</keyword>
<evidence type="ECO:0000256" key="9">
    <source>
        <dbReference type="ARBA" id="ARBA00023157"/>
    </source>
</evidence>
<dbReference type="Pfam" id="PF00089">
    <property type="entry name" value="Trypsin"/>
    <property type="match status" value="1"/>
</dbReference>
<evidence type="ECO:0000256" key="12">
    <source>
        <dbReference type="RuleBase" id="RU363034"/>
    </source>
</evidence>
<dbReference type="PROSITE" id="PS50240">
    <property type="entry name" value="TRYPSIN_DOM"/>
    <property type="match status" value="1"/>
</dbReference>
<keyword evidence="7" id="KW-0353">Hemolymph clotting</keyword>
<keyword evidence="5 13" id="KW-0732">Signal</keyword>
<evidence type="ECO:0000256" key="6">
    <source>
        <dbReference type="ARBA" id="ARBA00022801"/>
    </source>
</evidence>
<evidence type="ECO:0000313" key="16">
    <source>
        <dbReference type="Proteomes" id="UP000494165"/>
    </source>
</evidence>
<evidence type="ECO:0000256" key="1">
    <source>
        <dbReference type="ARBA" id="ARBA00004613"/>
    </source>
</evidence>
<dbReference type="PANTHER" id="PTHR24264">
    <property type="entry name" value="TRYPSIN-RELATED"/>
    <property type="match status" value="1"/>
</dbReference>
<evidence type="ECO:0000256" key="2">
    <source>
        <dbReference type="ARBA" id="ARBA00022525"/>
    </source>
</evidence>